<dbReference type="EMBL" id="WTYH01000001">
    <property type="protein sequence ID" value="MXO94485.1"/>
    <property type="molecule type" value="Genomic_DNA"/>
</dbReference>
<accession>A0A845A2X3</accession>
<feature type="transmembrane region" description="Helical" evidence="1">
    <location>
        <begin position="83"/>
        <end position="104"/>
    </location>
</feature>
<sequence length="107" mass="12000">MDWRRKVSDHVAFGLLVYTGMHIFWTMTQLNGHGGSILPYFALIVLVAAIIPGCRWMEDRWSTLSDAEAADPALRRAYTRDMALLWTAAIGLPVVLTFAFQGVAKLF</sequence>
<dbReference type="Proteomes" id="UP000460626">
    <property type="component" value="Unassembled WGS sequence"/>
</dbReference>
<keyword evidence="1" id="KW-0472">Membrane</keyword>
<keyword evidence="1" id="KW-1133">Transmembrane helix</keyword>
<proteinExistence type="predicted"/>
<evidence type="ECO:0000313" key="3">
    <source>
        <dbReference type="Proteomes" id="UP000460626"/>
    </source>
</evidence>
<evidence type="ECO:0000256" key="1">
    <source>
        <dbReference type="SAM" id="Phobius"/>
    </source>
</evidence>
<feature type="transmembrane region" description="Helical" evidence="1">
    <location>
        <begin position="7"/>
        <end position="25"/>
    </location>
</feature>
<keyword evidence="1" id="KW-0812">Transmembrane</keyword>
<gene>
    <name evidence="2" type="ORF">GRI62_12850</name>
</gene>
<keyword evidence="3" id="KW-1185">Reference proteome</keyword>
<organism evidence="2 3">
    <name type="scientific">Aurantiacibacter arachoides</name>
    <dbReference type="NCBI Taxonomy" id="1850444"/>
    <lineage>
        <taxon>Bacteria</taxon>
        <taxon>Pseudomonadati</taxon>
        <taxon>Pseudomonadota</taxon>
        <taxon>Alphaproteobacteria</taxon>
        <taxon>Sphingomonadales</taxon>
        <taxon>Erythrobacteraceae</taxon>
        <taxon>Aurantiacibacter</taxon>
    </lineage>
</organism>
<protein>
    <submittedName>
        <fullName evidence="2">Uncharacterized protein</fullName>
    </submittedName>
</protein>
<dbReference type="AlphaFoldDB" id="A0A845A2X3"/>
<dbReference type="OrthoDB" id="7450715at2"/>
<name>A0A845A2X3_9SPHN</name>
<comment type="caution">
    <text evidence="2">The sequence shown here is derived from an EMBL/GenBank/DDBJ whole genome shotgun (WGS) entry which is preliminary data.</text>
</comment>
<evidence type="ECO:0000313" key="2">
    <source>
        <dbReference type="EMBL" id="MXO94485.1"/>
    </source>
</evidence>
<reference evidence="2 3" key="1">
    <citation type="submission" date="2019-12" db="EMBL/GenBank/DDBJ databases">
        <title>Genomic-based taxomic classification of the family Erythrobacteraceae.</title>
        <authorList>
            <person name="Xu L."/>
        </authorList>
    </citation>
    <scope>NUCLEOTIDE SEQUENCE [LARGE SCALE GENOMIC DNA]</scope>
    <source>
        <strain evidence="2 3">RC4-10-4</strain>
    </source>
</reference>
<feature type="transmembrane region" description="Helical" evidence="1">
    <location>
        <begin position="37"/>
        <end position="54"/>
    </location>
</feature>